<name>A0A5N6RN90_9ROSI</name>
<dbReference type="Proteomes" id="UP000327013">
    <property type="component" value="Chromosome 7"/>
</dbReference>
<reference evidence="1 2" key="1">
    <citation type="submission" date="2019-06" db="EMBL/GenBank/DDBJ databases">
        <title>A chromosomal-level reference genome of Carpinus fangiana (Coryloideae, Betulaceae).</title>
        <authorList>
            <person name="Yang X."/>
            <person name="Wang Z."/>
            <person name="Zhang L."/>
            <person name="Hao G."/>
            <person name="Liu J."/>
            <person name="Yang Y."/>
        </authorList>
    </citation>
    <scope>NUCLEOTIDE SEQUENCE [LARGE SCALE GENOMIC DNA]</scope>
    <source>
        <strain evidence="1">Cfa_2016G</strain>
        <tissue evidence="1">Leaf</tissue>
    </source>
</reference>
<protein>
    <submittedName>
        <fullName evidence="1">Uncharacterized protein</fullName>
    </submittedName>
</protein>
<gene>
    <name evidence="1" type="ORF">FH972_018359</name>
</gene>
<evidence type="ECO:0000313" key="1">
    <source>
        <dbReference type="EMBL" id="KAE8100463.1"/>
    </source>
</evidence>
<dbReference type="EMBL" id="CM017327">
    <property type="protein sequence ID" value="KAE8100463.1"/>
    <property type="molecule type" value="Genomic_DNA"/>
</dbReference>
<dbReference type="OrthoDB" id="691424at2759"/>
<dbReference type="AlphaFoldDB" id="A0A5N6RN90"/>
<dbReference type="NCBIfam" id="TIGR01615">
    <property type="entry name" value="A_thal_3542"/>
    <property type="match status" value="1"/>
</dbReference>
<dbReference type="Pfam" id="PF04720">
    <property type="entry name" value="PDDEXK_6"/>
    <property type="match status" value="1"/>
</dbReference>
<dbReference type="PANTHER" id="PTHR31579:SF34">
    <property type="entry name" value="T14N5.3 PROTEIN"/>
    <property type="match status" value="1"/>
</dbReference>
<evidence type="ECO:0000313" key="2">
    <source>
        <dbReference type="Proteomes" id="UP000327013"/>
    </source>
</evidence>
<dbReference type="PANTHER" id="PTHR31579">
    <property type="entry name" value="OS03G0796600 PROTEIN"/>
    <property type="match status" value="1"/>
</dbReference>
<keyword evidence="2" id="KW-1185">Reference proteome</keyword>
<accession>A0A5N6RN90</accession>
<sequence length="233" mass="26244">MDNITEEELLQMVRDFIESESASSISSSSSKALSHNDHLPYLALKEILRNATEIEAGVLEKILMHVRDMGIAGEPTSLKKWLVRRLKMDGYEASLCKTSSVCTFGRSKCFFVEDLQFSGDYEYIDVMVRDSNNGDEKPTRLIVDIDFRSHFELARPTATYKEITNTIPSVFVGTEEKLKNIISLLCSAAEQSLKDRGLHIPPWRKATYMQSKWLSQACKKVPISPNTDLGAGE</sequence>
<organism evidence="1 2">
    <name type="scientific">Carpinus fangiana</name>
    <dbReference type="NCBI Taxonomy" id="176857"/>
    <lineage>
        <taxon>Eukaryota</taxon>
        <taxon>Viridiplantae</taxon>
        <taxon>Streptophyta</taxon>
        <taxon>Embryophyta</taxon>
        <taxon>Tracheophyta</taxon>
        <taxon>Spermatophyta</taxon>
        <taxon>Magnoliopsida</taxon>
        <taxon>eudicotyledons</taxon>
        <taxon>Gunneridae</taxon>
        <taxon>Pentapetalae</taxon>
        <taxon>rosids</taxon>
        <taxon>fabids</taxon>
        <taxon>Fagales</taxon>
        <taxon>Betulaceae</taxon>
        <taxon>Carpinus</taxon>
    </lineage>
</organism>
<proteinExistence type="predicted"/>
<dbReference type="InterPro" id="IPR006502">
    <property type="entry name" value="PDDEXK-like"/>
</dbReference>